<dbReference type="InterPro" id="IPR024499">
    <property type="entry name" value="Mbeg1-like"/>
</dbReference>
<organism evidence="1 2">
    <name type="scientific">Helcococcus ovis</name>
    <dbReference type="NCBI Taxonomy" id="72026"/>
    <lineage>
        <taxon>Bacteria</taxon>
        <taxon>Bacillati</taxon>
        <taxon>Bacillota</taxon>
        <taxon>Tissierellia</taxon>
        <taxon>Tissierellales</taxon>
        <taxon>Peptoniphilaceae</taxon>
        <taxon>Helcococcus</taxon>
    </lineage>
</organism>
<accession>A0A4R9C1Q5</accession>
<dbReference type="EMBL" id="SCFR01000008">
    <property type="protein sequence ID" value="TFF66623.1"/>
    <property type="molecule type" value="Genomic_DNA"/>
</dbReference>
<dbReference type="Gene3D" id="3.40.50.1820">
    <property type="entry name" value="alpha/beta hydrolase"/>
    <property type="match status" value="1"/>
</dbReference>
<gene>
    <name evidence="1" type="ORF">EQF91_03245</name>
</gene>
<keyword evidence="2" id="KW-1185">Reference proteome</keyword>
<sequence>MKNIINYIKKHGENSFCKLNFNELDALIFAQLVYSNLNLSNDSLPFKIKDLKNQNIDKMVRNNMLNHNDKTSIELLINSSRYKNLKILDIAKYNNEQIKEQFYAISVEIADQILITFRGTDTTFNGWIESLSMSFDEEIPSQVRAKEYVTKIAQNYSNKIILCGHSKGGNLAVFAGSTQDSFIQKRIIKIYDFDGPGFLPEFYNRHDYSDISDKICKFIPGSSIFGMMLESVGKIQVIESSSFFANQHFIYYWHINGTKLKTIKEVNSFSKHTNTAINKWMKEFSENERNLIINQLFNLIEECGYKNMQEMNENRLKSIISLKRKIDENSEEYTLLSQGLNYFVTLMEDEIKKTIWDKLLFWKR</sequence>
<dbReference type="Pfam" id="PF11187">
    <property type="entry name" value="Mbeg1-like"/>
    <property type="match status" value="1"/>
</dbReference>
<dbReference type="OrthoDB" id="9769481at2"/>
<dbReference type="AlphaFoldDB" id="A0A4R9C1Q5"/>
<proteinExistence type="predicted"/>
<dbReference type="Proteomes" id="UP000297454">
    <property type="component" value="Unassembled WGS sequence"/>
</dbReference>
<comment type="caution">
    <text evidence="1">The sequence shown here is derived from an EMBL/GenBank/DDBJ whole genome shotgun (WGS) entry which is preliminary data.</text>
</comment>
<dbReference type="GeneID" id="97031642"/>
<protein>
    <submittedName>
        <fullName evidence="1">DUF2974 domain-containing protein</fullName>
    </submittedName>
</protein>
<evidence type="ECO:0000313" key="2">
    <source>
        <dbReference type="Proteomes" id="UP000297454"/>
    </source>
</evidence>
<name>A0A4R9C1Q5_9FIRM</name>
<evidence type="ECO:0000313" key="1">
    <source>
        <dbReference type="EMBL" id="TFF66623.1"/>
    </source>
</evidence>
<reference evidence="1 2" key="1">
    <citation type="submission" date="2019-01" db="EMBL/GenBank/DDBJ databases">
        <title>Draft Genome Sequences of Helcococcus ovis Strains Isolated from the Uterus and Vagina of Dairy Cows with Metritis.</title>
        <authorList>
            <person name="Cunha F."/>
            <person name="Jeon S.J."/>
            <person name="Kutzer P."/>
            <person name="Galvao K.N."/>
        </authorList>
    </citation>
    <scope>NUCLEOTIDE SEQUENCE [LARGE SCALE GENOMIC DNA]</scope>
    <source>
        <strain evidence="1 2">KG-37</strain>
    </source>
</reference>
<dbReference type="RefSeq" id="WP_134710934.1">
    <property type="nucleotide sequence ID" value="NZ_CP119081.1"/>
</dbReference>
<dbReference type="InterPro" id="IPR029058">
    <property type="entry name" value="AB_hydrolase_fold"/>
</dbReference>
<dbReference type="SUPFAM" id="SSF53474">
    <property type="entry name" value="alpha/beta-Hydrolases"/>
    <property type="match status" value="1"/>
</dbReference>